<proteinExistence type="predicted"/>
<evidence type="ECO:0000313" key="2">
    <source>
        <dbReference type="EMBL" id="KLO12151.1"/>
    </source>
</evidence>
<gene>
    <name evidence="2" type="ORF">SCHPADRAFT_433330</name>
</gene>
<sequence length="50" mass="5709">MVTVPLLTLGVYINCFVFIGIFNNCPWPSFSTPHINRAQKFYGCKLNTLE</sequence>
<dbReference type="AlphaFoldDB" id="A0A0H2S5E5"/>
<feature type="transmembrane region" description="Helical" evidence="1">
    <location>
        <begin position="6"/>
        <end position="27"/>
    </location>
</feature>
<evidence type="ECO:0000313" key="3">
    <source>
        <dbReference type="Proteomes" id="UP000053477"/>
    </source>
</evidence>
<keyword evidence="1" id="KW-0812">Transmembrane</keyword>
<protein>
    <submittedName>
        <fullName evidence="2">Uncharacterized protein</fullName>
    </submittedName>
</protein>
<keyword evidence="1" id="KW-1133">Transmembrane helix</keyword>
<dbReference type="InParanoid" id="A0A0H2S5E5"/>
<dbReference type="EMBL" id="KQ085983">
    <property type="protein sequence ID" value="KLO12151.1"/>
    <property type="molecule type" value="Genomic_DNA"/>
</dbReference>
<reference evidence="2 3" key="1">
    <citation type="submission" date="2015-04" db="EMBL/GenBank/DDBJ databases">
        <title>Complete genome sequence of Schizopora paradoxa KUC8140, a cosmopolitan wood degrader in East Asia.</title>
        <authorList>
            <consortium name="DOE Joint Genome Institute"/>
            <person name="Min B."/>
            <person name="Park H."/>
            <person name="Jang Y."/>
            <person name="Kim J.-J."/>
            <person name="Kim K.H."/>
            <person name="Pangilinan J."/>
            <person name="Lipzen A."/>
            <person name="Riley R."/>
            <person name="Grigoriev I.V."/>
            <person name="Spatafora J.W."/>
            <person name="Choi I.-G."/>
        </authorList>
    </citation>
    <scope>NUCLEOTIDE SEQUENCE [LARGE SCALE GENOMIC DNA]</scope>
    <source>
        <strain evidence="2 3">KUC8140</strain>
    </source>
</reference>
<accession>A0A0H2S5E5</accession>
<evidence type="ECO:0000256" key="1">
    <source>
        <dbReference type="SAM" id="Phobius"/>
    </source>
</evidence>
<keyword evidence="3" id="KW-1185">Reference proteome</keyword>
<organism evidence="2 3">
    <name type="scientific">Schizopora paradoxa</name>
    <dbReference type="NCBI Taxonomy" id="27342"/>
    <lineage>
        <taxon>Eukaryota</taxon>
        <taxon>Fungi</taxon>
        <taxon>Dikarya</taxon>
        <taxon>Basidiomycota</taxon>
        <taxon>Agaricomycotina</taxon>
        <taxon>Agaricomycetes</taxon>
        <taxon>Hymenochaetales</taxon>
        <taxon>Schizoporaceae</taxon>
        <taxon>Schizopora</taxon>
    </lineage>
</organism>
<name>A0A0H2S5E5_9AGAM</name>
<dbReference type="Proteomes" id="UP000053477">
    <property type="component" value="Unassembled WGS sequence"/>
</dbReference>
<keyword evidence="1" id="KW-0472">Membrane</keyword>